<evidence type="ECO:0000259" key="2">
    <source>
        <dbReference type="Pfam" id="PF12890"/>
    </source>
</evidence>
<keyword evidence="1" id="KW-0665">Pyrimidine biosynthesis</keyword>
<organism evidence="3 4">
    <name type="scientific">Segetibacter aerophilus</name>
    <dbReference type="NCBI Taxonomy" id="670293"/>
    <lineage>
        <taxon>Bacteria</taxon>
        <taxon>Pseudomonadati</taxon>
        <taxon>Bacteroidota</taxon>
        <taxon>Chitinophagia</taxon>
        <taxon>Chitinophagales</taxon>
        <taxon>Chitinophagaceae</taxon>
        <taxon>Segetibacter</taxon>
    </lineage>
</organism>
<dbReference type="Pfam" id="PF12890">
    <property type="entry name" value="DHOase"/>
    <property type="match status" value="1"/>
</dbReference>
<comment type="caution">
    <text evidence="3">The sequence shown here is derived from an EMBL/GenBank/DDBJ whole genome shotgun (WGS) entry which is preliminary data.</text>
</comment>
<dbReference type="Gene3D" id="2.30.40.10">
    <property type="entry name" value="Urease, subunit C, domain 1"/>
    <property type="match status" value="1"/>
</dbReference>
<dbReference type="EMBL" id="BJYT01000009">
    <property type="protein sequence ID" value="GEO10043.1"/>
    <property type="molecule type" value="Genomic_DNA"/>
</dbReference>
<keyword evidence="4" id="KW-1185">Reference proteome</keyword>
<dbReference type="GO" id="GO:0006221">
    <property type="term" value="P:pyrimidine nucleotide biosynthetic process"/>
    <property type="evidence" value="ECO:0007669"/>
    <property type="project" value="UniProtKB-KW"/>
</dbReference>
<evidence type="ECO:0000313" key="4">
    <source>
        <dbReference type="Proteomes" id="UP000321513"/>
    </source>
</evidence>
<dbReference type="PANTHER" id="PTHR43668:SF2">
    <property type="entry name" value="ALLANTOINASE"/>
    <property type="match status" value="1"/>
</dbReference>
<feature type="domain" description="Dihydroorotase catalytic" evidence="2">
    <location>
        <begin position="52"/>
        <end position="236"/>
    </location>
</feature>
<sequence length="427" mass="46261">MKLLLKQVTIVDKYSPYNGLVKDILVIDGHIEKIDLLITVSDATVIDQKGLIVSPGWVDIFAHFNDPGFEYKETLETGVASAAAGGFTNVFVLPNTQPVLGSKSTIEYIVQKSKSLPVNVLPLGAISKNVEGKELSEMYDMFNSGAVAFSDGLLPVQTPGLFLKALQYVKAINGVLIQLPIDRSVAKFGLINEGVTSTRLGLPGIPAIAEELLVSRDIELAKYTGSALHITGISTAKSVQIIKAAKEQGVNVTCSATPYHLTFCDEDLADYNTNLKTESPLRSNEDVLALRQAVEEGIVDCIASHHLPQNRDYKVCEFEYAAPGMIGLETSFAAVNTIMPQLNTQKLVDLFSNNARKIFSLSPKGIDINAVADLTIFNRGTEYVYSTASIKSKSKNSPFINKTLKGKVVGIINKDKVYLNETTGNEG</sequence>
<dbReference type="SUPFAM" id="SSF51338">
    <property type="entry name" value="Composite domain of metallo-dependent hydrolases"/>
    <property type="match status" value="1"/>
</dbReference>
<dbReference type="NCBIfam" id="TIGR00857">
    <property type="entry name" value="pyrC_multi"/>
    <property type="match status" value="1"/>
</dbReference>
<dbReference type="InterPro" id="IPR011059">
    <property type="entry name" value="Metal-dep_hydrolase_composite"/>
</dbReference>
<dbReference type="GO" id="GO:0005737">
    <property type="term" value="C:cytoplasm"/>
    <property type="evidence" value="ECO:0007669"/>
    <property type="project" value="TreeGrafter"/>
</dbReference>
<accession>A0A512BDK2</accession>
<dbReference type="GO" id="GO:0004038">
    <property type="term" value="F:allantoinase activity"/>
    <property type="evidence" value="ECO:0007669"/>
    <property type="project" value="TreeGrafter"/>
</dbReference>
<evidence type="ECO:0000313" key="3">
    <source>
        <dbReference type="EMBL" id="GEO10043.1"/>
    </source>
</evidence>
<name>A0A512BDK2_9BACT</name>
<dbReference type="GO" id="GO:0006145">
    <property type="term" value="P:purine nucleobase catabolic process"/>
    <property type="evidence" value="ECO:0007669"/>
    <property type="project" value="TreeGrafter"/>
</dbReference>
<proteinExistence type="predicted"/>
<dbReference type="InterPro" id="IPR004722">
    <property type="entry name" value="DHOase"/>
</dbReference>
<dbReference type="Proteomes" id="UP000321513">
    <property type="component" value="Unassembled WGS sequence"/>
</dbReference>
<protein>
    <submittedName>
        <fullName evidence="3">Dihydroorotase</fullName>
    </submittedName>
</protein>
<dbReference type="AlphaFoldDB" id="A0A512BDK2"/>
<reference evidence="3 4" key="1">
    <citation type="submission" date="2019-07" db="EMBL/GenBank/DDBJ databases">
        <title>Whole genome shotgun sequence of Segetibacter aerophilus NBRC 106135.</title>
        <authorList>
            <person name="Hosoyama A."/>
            <person name="Uohara A."/>
            <person name="Ohji S."/>
            <person name="Ichikawa N."/>
        </authorList>
    </citation>
    <scope>NUCLEOTIDE SEQUENCE [LARGE SCALE GENOMIC DNA]</scope>
    <source>
        <strain evidence="3 4">NBRC 106135</strain>
    </source>
</reference>
<dbReference type="InterPro" id="IPR024403">
    <property type="entry name" value="DHOase_cat"/>
</dbReference>
<dbReference type="GO" id="GO:0004151">
    <property type="term" value="F:dihydroorotase activity"/>
    <property type="evidence" value="ECO:0007669"/>
    <property type="project" value="InterPro"/>
</dbReference>
<dbReference type="SUPFAM" id="SSF51556">
    <property type="entry name" value="Metallo-dependent hydrolases"/>
    <property type="match status" value="1"/>
</dbReference>
<dbReference type="OrthoDB" id="9765462at2"/>
<evidence type="ECO:0000256" key="1">
    <source>
        <dbReference type="ARBA" id="ARBA00022975"/>
    </source>
</evidence>
<dbReference type="InterPro" id="IPR050138">
    <property type="entry name" value="DHOase/Allantoinase_Hydrolase"/>
</dbReference>
<dbReference type="CDD" id="cd01317">
    <property type="entry name" value="DHOase_IIa"/>
    <property type="match status" value="1"/>
</dbReference>
<dbReference type="Gene3D" id="3.20.20.140">
    <property type="entry name" value="Metal-dependent hydrolases"/>
    <property type="match status" value="1"/>
</dbReference>
<dbReference type="InterPro" id="IPR032466">
    <property type="entry name" value="Metal_Hydrolase"/>
</dbReference>
<dbReference type="PANTHER" id="PTHR43668">
    <property type="entry name" value="ALLANTOINASE"/>
    <property type="match status" value="1"/>
</dbReference>
<dbReference type="RefSeq" id="WP_147204164.1">
    <property type="nucleotide sequence ID" value="NZ_BJYT01000009.1"/>
</dbReference>
<dbReference type="GO" id="GO:0046872">
    <property type="term" value="F:metal ion binding"/>
    <property type="evidence" value="ECO:0007669"/>
    <property type="project" value="InterPro"/>
</dbReference>
<gene>
    <name evidence="3" type="primary">pyrC</name>
    <name evidence="3" type="ORF">SAE01_25390</name>
</gene>